<dbReference type="EMBL" id="JDVG02000448">
    <property type="protein sequence ID" value="KFB72046.1"/>
    <property type="molecule type" value="Genomic_DNA"/>
</dbReference>
<evidence type="ECO:0000256" key="1">
    <source>
        <dbReference type="ARBA" id="ARBA00004651"/>
    </source>
</evidence>
<evidence type="ECO:0000256" key="2">
    <source>
        <dbReference type="ARBA" id="ARBA00022475"/>
    </source>
</evidence>
<dbReference type="Proteomes" id="UP000020077">
    <property type="component" value="Unassembled WGS sequence"/>
</dbReference>
<dbReference type="InterPro" id="IPR036938">
    <property type="entry name" value="PAP2/HPO_sf"/>
</dbReference>
<evidence type="ECO:0000313" key="9">
    <source>
        <dbReference type="EMBL" id="KFB72046.1"/>
    </source>
</evidence>
<comment type="subcellular location">
    <subcellularLocation>
        <location evidence="1">Cell membrane</location>
        <topology evidence="1">Multi-pass membrane protein</topology>
    </subcellularLocation>
</comment>
<keyword evidence="3 7" id="KW-0812">Transmembrane</keyword>
<evidence type="ECO:0000256" key="4">
    <source>
        <dbReference type="ARBA" id="ARBA00022801"/>
    </source>
</evidence>
<dbReference type="SMART" id="SM00014">
    <property type="entry name" value="acidPPc"/>
    <property type="match status" value="1"/>
</dbReference>
<name>A0A080LU81_9PROT</name>
<keyword evidence="5 7" id="KW-1133">Transmembrane helix</keyword>
<keyword evidence="2" id="KW-1003">Cell membrane</keyword>
<feature type="transmembrane region" description="Helical" evidence="7">
    <location>
        <begin position="168"/>
        <end position="184"/>
    </location>
</feature>
<proteinExistence type="predicted"/>
<keyword evidence="6 7" id="KW-0472">Membrane</keyword>
<dbReference type="AlphaFoldDB" id="A0A080LU81"/>
<protein>
    <submittedName>
        <fullName evidence="9">Undecaprenyl pyrophosphate phosphatase</fullName>
    </submittedName>
</protein>
<dbReference type="GO" id="GO:0005886">
    <property type="term" value="C:plasma membrane"/>
    <property type="evidence" value="ECO:0007669"/>
    <property type="project" value="UniProtKB-SubCell"/>
</dbReference>
<evidence type="ECO:0000256" key="6">
    <source>
        <dbReference type="ARBA" id="ARBA00023136"/>
    </source>
</evidence>
<accession>A0A080LU81</accession>
<dbReference type="Gene3D" id="1.20.144.10">
    <property type="entry name" value="Phosphatidic acid phosphatase type 2/haloperoxidase"/>
    <property type="match status" value="1"/>
</dbReference>
<dbReference type="CDD" id="cd03392">
    <property type="entry name" value="PAP2_like_2"/>
    <property type="match status" value="1"/>
</dbReference>
<feature type="transmembrane region" description="Helical" evidence="7">
    <location>
        <begin position="65"/>
        <end position="87"/>
    </location>
</feature>
<dbReference type="GO" id="GO:0016787">
    <property type="term" value="F:hydrolase activity"/>
    <property type="evidence" value="ECO:0007669"/>
    <property type="project" value="UniProtKB-KW"/>
</dbReference>
<evidence type="ECO:0000256" key="3">
    <source>
        <dbReference type="ARBA" id="ARBA00022692"/>
    </source>
</evidence>
<sequence>MAAQASTLADRVASLLPLALLPAAPAMLFLGASCICPAGDCRPSAFDAAGMALAASGQTPLADAFFRAVTWAGSILVLGPLALVHAAFAWHRLRCRRAFFLPVALAGAALMAHATKIAIARERPDVPALIDMPADASFPSAHSLQASAFVMAWLLAPGRSVRRARAGEIAIGLLLVALVAWSRLHLQVHYPSDILFALAAGAIWVLTFRQPSIWRLKT</sequence>
<evidence type="ECO:0000259" key="8">
    <source>
        <dbReference type="SMART" id="SM00014"/>
    </source>
</evidence>
<evidence type="ECO:0000256" key="7">
    <source>
        <dbReference type="SAM" id="Phobius"/>
    </source>
</evidence>
<organism evidence="9 10">
    <name type="scientific">Candidatus Accumulibacter phosphatis</name>
    <dbReference type="NCBI Taxonomy" id="327160"/>
    <lineage>
        <taxon>Bacteria</taxon>
        <taxon>Pseudomonadati</taxon>
        <taxon>Pseudomonadota</taxon>
        <taxon>Betaproteobacteria</taxon>
        <taxon>Candidatus Accumulibacter</taxon>
    </lineage>
</organism>
<dbReference type="SUPFAM" id="SSF48317">
    <property type="entry name" value="Acid phosphatase/Vanadium-dependent haloperoxidase"/>
    <property type="match status" value="1"/>
</dbReference>
<evidence type="ECO:0000256" key="5">
    <source>
        <dbReference type="ARBA" id="ARBA00022989"/>
    </source>
</evidence>
<keyword evidence="4" id="KW-0378">Hydrolase</keyword>
<feature type="transmembrane region" description="Helical" evidence="7">
    <location>
        <begin position="99"/>
        <end position="119"/>
    </location>
</feature>
<feature type="transmembrane region" description="Helical" evidence="7">
    <location>
        <begin position="190"/>
        <end position="208"/>
    </location>
</feature>
<evidence type="ECO:0000313" key="10">
    <source>
        <dbReference type="Proteomes" id="UP000020077"/>
    </source>
</evidence>
<reference evidence="9 10" key="1">
    <citation type="submission" date="2014-02" db="EMBL/GenBank/DDBJ databases">
        <title>Expanding our view of genomic diversity in Candidatus Accumulibacter clades.</title>
        <authorList>
            <person name="Skennerton C.T."/>
            <person name="Barr J.J."/>
            <person name="Slater F.R."/>
            <person name="Bond P.L."/>
            <person name="Tyson G.W."/>
        </authorList>
    </citation>
    <scope>NUCLEOTIDE SEQUENCE [LARGE SCALE GENOMIC DNA]</scope>
    <source>
        <strain evidence="10">BA-91</strain>
    </source>
</reference>
<comment type="caution">
    <text evidence="9">The sequence shown here is derived from an EMBL/GenBank/DDBJ whole genome shotgun (WGS) entry which is preliminary data.</text>
</comment>
<dbReference type="PANTHER" id="PTHR14969">
    <property type="entry name" value="SPHINGOSINE-1-PHOSPHATE PHOSPHOHYDROLASE"/>
    <property type="match status" value="1"/>
</dbReference>
<feature type="transmembrane region" description="Helical" evidence="7">
    <location>
        <begin position="139"/>
        <end position="156"/>
    </location>
</feature>
<dbReference type="InterPro" id="IPR000326">
    <property type="entry name" value="PAP2/HPO"/>
</dbReference>
<dbReference type="Pfam" id="PF01569">
    <property type="entry name" value="PAP2"/>
    <property type="match status" value="1"/>
</dbReference>
<gene>
    <name evidence="9" type="ORF">AW09_002771</name>
</gene>
<feature type="domain" description="Phosphatidic acid phosphatase type 2/haloperoxidase" evidence="8">
    <location>
        <begin position="95"/>
        <end position="209"/>
    </location>
</feature>
<dbReference type="PANTHER" id="PTHR14969:SF62">
    <property type="entry name" value="DECAPRENYLPHOSPHORYL-5-PHOSPHORIBOSE PHOSPHATASE RV3807C-RELATED"/>
    <property type="match status" value="1"/>
</dbReference>